<dbReference type="InterPro" id="IPR001810">
    <property type="entry name" value="F-box_dom"/>
</dbReference>
<proteinExistence type="predicted"/>
<dbReference type="Pfam" id="PF12937">
    <property type="entry name" value="F-box-like"/>
    <property type="match status" value="1"/>
</dbReference>
<dbReference type="SUPFAM" id="SSF81383">
    <property type="entry name" value="F-box domain"/>
    <property type="match status" value="1"/>
</dbReference>
<keyword evidence="3" id="KW-1185">Reference proteome</keyword>
<gene>
    <name evidence="2" type="ORF">P167DRAFT_203654</name>
</gene>
<dbReference type="AlphaFoldDB" id="A0A3N4LGD5"/>
<name>A0A3N4LGD5_9PEZI</name>
<sequence length="326" mass="37252">MSSCNQWIKQKNKQTDEFTHISNTCITLREKASTFLPTRRQQLLVQKRILQSTIPAANLPNELLHEIFTYLTPKDFYTATKVCTSWRYAGVYPPRIKKHISTLLPRRIVRRTSDPPNYDLRTLVSHITKDLGKGILPKYLVSTIQLKQPNSKIPPEIYLSESGHYFLSAESAPPYHVRIYCTYRPVLANDFEAPQLGSPIKNSVPRSSGVSEHSPWPWPWEPGSGALGFHEWDSTPTCMVTLPGPCFRKVIDASFSPLLCGGYTKGVDVIVLFEGGKAKLLKIRPMPRGHSPSRIKKLFKRKTFRQVPRWHIYYSLGFFGHWISVS</sequence>
<dbReference type="Proteomes" id="UP000277580">
    <property type="component" value="Unassembled WGS sequence"/>
</dbReference>
<dbReference type="EMBL" id="ML119107">
    <property type="protein sequence ID" value="RPB17015.1"/>
    <property type="molecule type" value="Genomic_DNA"/>
</dbReference>
<evidence type="ECO:0000259" key="1">
    <source>
        <dbReference type="PROSITE" id="PS50181"/>
    </source>
</evidence>
<dbReference type="PROSITE" id="PS50181">
    <property type="entry name" value="FBOX"/>
    <property type="match status" value="1"/>
</dbReference>
<feature type="domain" description="F-box" evidence="1">
    <location>
        <begin position="53"/>
        <end position="87"/>
    </location>
</feature>
<dbReference type="OrthoDB" id="3365698at2759"/>
<organism evidence="2 3">
    <name type="scientific">Morchella conica CCBAS932</name>
    <dbReference type="NCBI Taxonomy" id="1392247"/>
    <lineage>
        <taxon>Eukaryota</taxon>
        <taxon>Fungi</taxon>
        <taxon>Dikarya</taxon>
        <taxon>Ascomycota</taxon>
        <taxon>Pezizomycotina</taxon>
        <taxon>Pezizomycetes</taxon>
        <taxon>Pezizales</taxon>
        <taxon>Morchellaceae</taxon>
        <taxon>Morchella</taxon>
    </lineage>
</organism>
<protein>
    <recommendedName>
        <fullName evidence="1">F-box domain-containing protein</fullName>
    </recommendedName>
</protein>
<dbReference type="SMART" id="SM00256">
    <property type="entry name" value="FBOX"/>
    <property type="match status" value="1"/>
</dbReference>
<reference evidence="2 3" key="1">
    <citation type="journal article" date="2018" name="Nat. Ecol. Evol.">
        <title>Pezizomycetes genomes reveal the molecular basis of ectomycorrhizal truffle lifestyle.</title>
        <authorList>
            <person name="Murat C."/>
            <person name="Payen T."/>
            <person name="Noel B."/>
            <person name="Kuo A."/>
            <person name="Morin E."/>
            <person name="Chen J."/>
            <person name="Kohler A."/>
            <person name="Krizsan K."/>
            <person name="Balestrini R."/>
            <person name="Da Silva C."/>
            <person name="Montanini B."/>
            <person name="Hainaut M."/>
            <person name="Levati E."/>
            <person name="Barry K.W."/>
            <person name="Belfiori B."/>
            <person name="Cichocki N."/>
            <person name="Clum A."/>
            <person name="Dockter R.B."/>
            <person name="Fauchery L."/>
            <person name="Guy J."/>
            <person name="Iotti M."/>
            <person name="Le Tacon F."/>
            <person name="Lindquist E.A."/>
            <person name="Lipzen A."/>
            <person name="Malagnac F."/>
            <person name="Mello A."/>
            <person name="Molinier V."/>
            <person name="Miyauchi S."/>
            <person name="Poulain J."/>
            <person name="Riccioni C."/>
            <person name="Rubini A."/>
            <person name="Sitrit Y."/>
            <person name="Splivallo R."/>
            <person name="Traeger S."/>
            <person name="Wang M."/>
            <person name="Zifcakova L."/>
            <person name="Wipf D."/>
            <person name="Zambonelli A."/>
            <person name="Paolocci F."/>
            <person name="Nowrousian M."/>
            <person name="Ottonello S."/>
            <person name="Baldrian P."/>
            <person name="Spatafora J.W."/>
            <person name="Henrissat B."/>
            <person name="Nagy L.G."/>
            <person name="Aury J.M."/>
            <person name="Wincker P."/>
            <person name="Grigoriev I.V."/>
            <person name="Bonfante P."/>
            <person name="Martin F.M."/>
        </authorList>
    </citation>
    <scope>NUCLEOTIDE SEQUENCE [LARGE SCALE GENOMIC DNA]</scope>
    <source>
        <strain evidence="2 3">CCBAS932</strain>
    </source>
</reference>
<evidence type="ECO:0000313" key="3">
    <source>
        <dbReference type="Proteomes" id="UP000277580"/>
    </source>
</evidence>
<dbReference type="InterPro" id="IPR036047">
    <property type="entry name" value="F-box-like_dom_sf"/>
</dbReference>
<dbReference type="InParanoid" id="A0A3N4LGD5"/>
<evidence type="ECO:0000313" key="2">
    <source>
        <dbReference type="EMBL" id="RPB17015.1"/>
    </source>
</evidence>
<dbReference type="Gene3D" id="1.20.1280.50">
    <property type="match status" value="1"/>
</dbReference>
<accession>A0A3N4LGD5</accession>